<keyword evidence="3 5" id="KW-1133">Transmembrane helix</keyword>
<sequence length="395" mass="42227">MNGADLRRRRLDGVVSLKAAENAEDAATGETSEVADLVKVPVKESVTPASSRTAAADEEIVVFFGLSAKWWSLITLTLQTSTGILLLKWSKIGGGARPYISSTAVICTEVTKAVTCFCLVAHELGSFAGAMQSVFEHFTSNPRELAKALVPSLLYTVQNNLQFYSIEKLSPAIQQVLYQMKIITTALLTCLLLGRKLTATKWSSLFMLAVGVALVQWPRNQADPLGSIGGDQFKGFVAVFISCFTSGFAAVWIQMMLQASNASLWMRNVQMGVFGSIMGVFLAFAKDGDEIVNNGFFQGFSVITWGVVLMNALGGLLCAVMLKYAGAILGCFGTALSIIITCTASYILFQDFAPDAQFLMGACLAICASLLYGLGLPTQVLQAFGGKLPPNVVGI</sequence>
<evidence type="ECO:0000256" key="1">
    <source>
        <dbReference type="ARBA" id="ARBA00004141"/>
    </source>
</evidence>
<feature type="transmembrane region" description="Helical" evidence="5">
    <location>
        <begin position="233"/>
        <end position="253"/>
    </location>
</feature>
<feature type="transmembrane region" description="Helical" evidence="5">
    <location>
        <begin position="265"/>
        <end position="284"/>
    </location>
</feature>
<dbReference type="GO" id="GO:0015165">
    <property type="term" value="F:pyrimidine nucleotide-sugar transmembrane transporter activity"/>
    <property type="evidence" value="ECO:0007669"/>
    <property type="project" value="InterPro"/>
</dbReference>
<feature type="transmembrane region" description="Helical" evidence="5">
    <location>
        <begin position="296"/>
        <end position="320"/>
    </location>
</feature>
<feature type="transmembrane region" description="Helical" evidence="5">
    <location>
        <begin position="355"/>
        <end position="374"/>
    </location>
</feature>
<evidence type="ECO:0000313" key="6">
    <source>
        <dbReference type="EMBL" id="CAE8618086.1"/>
    </source>
</evidence>
<dbReference type="NCBIfam" id="TIGR00803">
    <property type="entry name" value="nst"/>
    <property type="match status" value="1"/>
</dbReference>
<keyword evidence="7" id="KW-1185">Reference proteome</keyword>
<evidence type="ECO:0008006" key="8">
    <source>
        <dbReference type="Google" id="ProtNLM"/>
    </source>
</evidence>
<name>A0A813FVP7_POLGL</name>
<keyword evidence="4 5" id="KW-0472">Membrane</keyword>
<dbReference type="OrthoDB" id="408493at2759"/>
<evidence type="ECO:0000313" key="7">
    <source>
        <dbReference type="Proteomes" id="UP000654075"/>
    </source>
</evidence>
<accession>A0A813FVP7</accession>
<keyword evidence="2 5" id="KW-0812">Transmembrane</keyword>
<evidence type="ECO:0000256" key="2">
    <source>
        <dbReference type="ARBA" id="ARBA00022692"/>
    </source>
</evidence>
<evidence type="ECO:0000256" key="4">
    <source>
        <dbReference type="ARBA" id="ARBA00023136"/>
    </source>
</evidence>
<dbReference type="GO" id="GO:0000139">
    <property type="term" value="C:Golgi membrane"/>
    <property type="evidence" value="ECO:0007669"/>
    <property type="project" value="InterPro"/>
</dbReference>
<dbReference type="Proteomes" id="UP000654075">
    <property type="component" value="Unassembled WGS sequence"/>
</dbReference>
<dbReference type="InterPro" id="IPR007271">
    <property type="entry name" value="Nuc_sug_transpt"/>
</dbReference>
<evidence type="ECO:0000256" key="5">
    <source>
        <dbReference type="SAM" id="Phobius"/>
    </source>
</evidence>
<gene>
    <name evidence="6" type="ORF">PGLA1383_LOCUS35738</name>
</gene>
<protein>
    <recommendedName>
        <fullName evidence="8">UDP-galactose transporter</fullName>
    </recommendedName>
</protein>
<feature type="transmembrane region" description="Helical" evidence="5">
    <location>
        <begin position="327"/>
        <end position="349"/>
    </location>
</feature>
<organism evidence="6 7">
    <name type="scientific">Polarella glacialis</name>
    <name type="common">Dinoflagellate</name>
    <dbReference type="NCBI Taxonomy" id="89957"/>
    <lineage>
        <taxon>Eukaryota</taxon>
        <taxon>Sar</taxon>
        <taxon>Alveolata</taxon>
        <taxon>Dinophyceae</taxon>
        <taxon>Suessiales</taxon>
        <taxon>Suessiaceae</taxon>
        <taxon>Polarella</taxon>
    </lineage>
</organism>
<feature type="transmembrane region" description="Helical" evidence="5">
    <location>
        <begin position="202"/>
        <end position="218"/>
    </location>
</feature>
<dbReference type="AlphaFoldDB" id="A0A813FVP7"/>
<dbReference type="Pfam" id="PF04142">
    <property type="entry name" value="Nuc_sug_transp"/>
    <property type="match status" value="1"/>
</dbReference>
<dbReference type="InterPro" id="IPR037185">
    <property type="entry name" value="EmrE-like"/>
</dbReference>
<proteinExistence type="predicted"/>
<comment type="caution">
    <text evidence="6">The sequence shown here is derived from an EMBL/GenBank/DDBJ whole genome shotgun (WGS) entry which is preliminary data.</text>
</comment>
<reference evidence="6" key="1">
    <citation type="submission" date="2021-02" db="EMBL/GenBank/DDBJ databases">
        <authorList>
            <person name="Dougan E. K."/>
            <person name="Rhodes N."/>
            <person name="Thang M."/>
            <person name="Chan C."/>
        </authorList>
    </citation>
    <scope>NUCLEOTIDE SEQUENCE</scope>
</reference>
<dbReference type="PANTHER" id="PTHR10231">
    <property type="entry name" value="NUCLEOTIDE-SUGAR TRANSMEMBRANE TRANSPORTER"/>
    <property type="match status" value="1"/>
</dbReference>
<dbReference type="EMBL" id="CAJNNV010026397">
    <property type="protein sequence ID" value="CAE8618086.1"/>
    <property type="molecule type" value="Genomic_DNA"/>
</dbReference>
<dbReference type="OMA" id="FGMMAYD"/>
<dbReference type="SUPFAM" id="SSF103481">
    <property type="entry name" value="Multidrug resistance efflux transporter EmrE"/>
    <property type="match status" value="1"/>
</dbReference>
<comment type="subcellular location">
    <subcellularLocation>
        <location evidence="1">Membrane</location>
        <topology evidence="1">Multi-pass membrane protein</topology>
    </subcellularLocation>
</comment>
<evidence type="ECO:0000256" key="3">
    <source>
        <dbReference type="ARBA" id="ARBA00022989"/>
    </source>
</evidence>